<dbReference type="AlphaFoldDB" id="A0A381YRZ6"/>
<proteinExistence type="predicted"/>
<accession>A0A381YRZ6</accession>
<reference evidence="1" key="1">
    <citation type="submission" date="2018-05" db="EMBL/GenBank/DDBJ databases">
        <authorList>
            <person name="Lanie J.A."/>
            <person name="Ng W.-L."/>
            <person name="Kazmierczak K.M."/>
            <person name="Andrzejewski T.M."/>
            <person name="Davidsen T.M."/>
            <person name="Wayne K.J."/>
            <person name="Tettelin H."/>
            <person name="Glass J.I."/>
            <person name="Rusch D."/>
            <person name="Podicherti R."/>
            <person name="Tsui H.-C.T."/>
            <person name="Winkler M.E."/>
        </authorList>
    </citation>
    <scope>NUCLEOTIDE SEQUENCE</scope>
</reference>
<protein>
    <recommendedName>
        <fullName evidence="2">Histidine kinase/HSP90-like ATPase domain-containing protein</fullName>
    </recommendedName>
</protein>
<organism evidence="1">
    <name type="scientific">marine metagenome</name>
    <dbReference type="NCBI Taxonomy" id="408172"/>
    <lineage>
        <taxon>unclassified sequences</taxon>
        <taxon>metagenomes</taxon>
        <taxon>ecological metagenomes</taxon>
    </lineage>
</organism>
<evidence type="ECO:0008006" key="2">
    <source>
        <dbReference type="Google" id="ProtNLM"/>
    </source>
</evidence>
<gene>
    <name evidence="1" type="ORF">METZ01_LOCUS132662</name>
</gene>
<evidence type="ECO:0000313" key="1">
    <source>
        <dbReference type="EMBL" id="SVA79808.1"/>
    </source>
</evidence>
<dbReference type="EMBL" id="UINC01018918">
    <property type="protein sequence ID" value="SVA79808.1"/>
    <property type="molecule type" value="Genomic_DNA"/>
</dbReference>
<sequence>MARVDQQDTITLRLPASLDFADLPRVGLAALLRIHRIDPGDVGDLATSVHEIATKLAAAGSEVVVEFRVTDAEVAVDLTGDGRTIRISSPRS</sequence>
<name>A0A381YRZ6_9ZZZZ</name>